<feature type="non-terminal residue" evidence="2">
    <location>
        <position position="212"/>
    </location>
</feature>
<evidence type="ECO:0000313" key="2">
    <source>
        <dbReference type="EMBL" id="KAG9242815.1"/>
    </source>
</evidence>
<dbReference type="EMBL" id="MU254033">
    <property type="protein sequence ID" value="KAG9242815.1"/>
    <property type="molecule type" value="Genomic_DNA"/>
</dbReference>
<accession>A0A9P7YZY1</accession>
<keyword evidence="3" id="KW-1185">Reference proteome</keyword>
<reference evidence="2" key="1">
    <citation type="journal article" date="2021" name="IMA Fungus">
        <title>Genomic characterization of three marine fungi, including Emericellopsis atlantica sp. nov. with signatures of a generalist lifestyle and marine biomass degradation.</title>
        <authorList>
            <person name="Hagestad O.C."/>
            <person name="Hou L."/>
            <person name="Andersen J.H."/>
            <person name="Hansen E.H."/>
            <person name="Altermark B."/>
            <person name="Li C."/>
            <person name="Kuhnert E."/>
            <person name="Cox R.J."/>
            <person name="Crous P.W."/>
            <person name="Spatafora J.W."/>
            <person name="Lail K."/>
            <person name="Amirebrahimi M."/>
            <person name="Lipzen A."/>
            <person name="Pangilinan J."/>
            <person name="Andreopoulos W."/>
            <person name="Hayes R.D."/>
            <person name="Ng V."/>
            <person name="Grigoriev I.V."/>
            <person name="Jackson S.A."/>
            <person name="Sutton T.D.S."/>
            <person name="Dobson A.D.W."/>
            <person name="Rama T."/>
        </authorList>
    </citation>
    <scope>NUCLEOTIDE SEQUENCE</scope>
    <source>
        <strain evidence="2">TRa3180A</strain>
    </source>
</reference>
<gene>
    <name evidence="2" type="ORF">BJ878DRAFT_400366</name>
</gene>
<comment type="caution">
    <text evidence="2">The sequence shown here is derived from an EMBL/GenBank/DDBJ whole genome shotgun (WGS) entry which is preliminary data.</text>
</comment>
<protein>
    <recommendedName>
        <fullName evidence="4">Rhomboid family membrane protein</fullName>
    </recommendedName>
</protein>
<evidence type="ECO:0000313" key="3">
    <source>
        <dbReference type="Proteomes" id="UP000887226"/>
    </source>
</evidence>
<proteinExistence type="predicted"/>
<organism evidence="2 3">
    <name type="scientific">Calycina marina</name>
    <dbReference type="NCBI Taxonomy" id="1763456"/>
    <lineage>
        <taxon>Eukaryota</taxon>
        <taxon>Fungi</taxon>
        <taxon>Dikarya</taxon>
        <taxon>Ascomycota</taxon>
        <taxon>Pezizomycotina</taxon>
        <taxon>Leotiomycetes</taxon>
        <taxon>Helotiales</taxon>
        <taxon>Pezizellaceae</taxon>
        <taxon>Calycina</taxon>
    </lineage>
</organism>
<dbReference type="AlphaFoldDB" id="A0A9P7YZY1"/>
<feature type="transmembrane region" description="Helical" evidence="1">
    <location>
        <begin position="22"/>
        <end position="40"/>
    </location>
</feature>
<sequence>MATSTPSQAPTSNIPIETQRNLLTGISIGALIVGPIIIALPPRKLDFYTIALVGGTFAGGNQVCHEYTGRSIIWRVKDRAKKMSGGELPEKARLVQKRLKEEKARHFEESLSGAKYVVMAQKEEGGGIPQERGSKVLEEVEKKRAETDQDREKQRLVDKIWFGGEGKDWKQKRDQREKEYLEDGRGYGDLIMDQIWEVWNWGKDNKEEHEEV</sequence>
<name>A0A9P7YZY1_9HELO</name>
<evidence type="ECO:0008006" key="4">
    <source>
        <dbReference type="Google" id="ProtNLM"/>
    </source>
</evidence>
<keyword evidence="1" id="KW-0812">Transmembrane</keyword>
<keyword evidence="1" id="KW-1133">Transmembrane helix</keyword>
<evidence type="ECO:0000256" key="1">
    <source>
        <dbReference type="SAM" id="Phobius"/>
    </source>
</evidence>
<dbReference type="OrthoDB" id="5411041at2759"/>
<keyword evidence="1" id="KW-0472">Membrane</keyword>
<dbReference type="Proteomes" id="UP000887226">
    <property type="component" value="Unassembled WGS sequence"/>
</dbReference>